<sequence>MGISIEKPAIALHIVDSQNENMFSEIEFFGIKAQFPETIYTAQLQARRRLPDITNRQLFATFSDRTDLKPPSKCESLNQPITTLAELLLFRQGKLSNRHDEATRLHPSSTLERNTIRPIG</sequence>
<evidence type="ECO:0000256" key="1">
    <source>
        <dbReference type="SAM" id="MobiDB-lite"/>
    </source>
</evidence>
<feature type="region of interest" description="Disordered" evidence="1">
    <location>
        <begin position="99"/>
        <end position="120"/>
    </location>
</feature>
<protein>
    <submittedName>
        <fullName evidence="2">Uncharacterized protein</fullName>
    </submittedName>
</protein>
<keyword evidence="3" id="KW-1185">Reference proteome</keyword>
<name>A0A437ADQ6_ARTFL</name>
<dbReference type="EMBL" id="SAEB01000001">
    <property type="protein sequence ID" value="RVD89354.1"/>
    <property type="molecule type" value="Genomic_DNA"/>
</dbReference>
<dbReference type="AlphaFoldDB" id="A0A437ADQ6"/>
<organism evidence="2 3">
    <name type="scientific">Arthrobotrys flagrans</name>
    <name type="common">Nematode-trapping fungus</name>
    <name type="synonym">Trichothecium flagrans</name>
    <dbReference type="NCBI Taxonomy" id="97331"/>
    <lineage>
        <taxon>Eukaryota</taxon>
        <taxon>Fungi</taxon>
        <taxon>Dikarya</taxon>
        <taxon>Ascomycota</taxon>
        <taxon>Pezizomycotina</taxon>
        <taxon>Orbiliomycetes</taxon>
        <taxon>Orbiliales</taxon>
        <taxon>Orbiliaceae</taxon>
        <taxon>Arthrobotrys</taxon>
    </lineage>
</organism>
<dbReference type="Proteomes" id="UP000283090">
    <property type="component" value="Unassembled WGS sequence"/>
</dbReference>
<proteinExistence type="predicted"/>
<evidence type="ECO:0000313" key="3">
    <source>
        <dbReference type="Proteomes" id="UP000283090"/>
    </source>
</evidence>
<reference evidence="2 3" key="1">
    <citation type="submission" date="2019-01" db="EMBL/GenBank/DDBJ databases">
        <title>Intercellular communication is required for trap formation in the nematode-trapping fungus Duddingtonia flagrans.</title>
        <authorList>
            <person name="Youssar L."/>
            <person name="Wernet V."/>
            <person name="Hensel N."/>
            <person name="Hildebrandt H.-G."/>
            <person name="Fischer R."/>
        </authorList>
    </citation>
    <scope>NUCLEOTIDE SEQUENCE [LARGE SCALE GENOMIC DNA]</scope>
    <source>
        <strain evidence="2 3">CBS H-5679</strain>
    </source>
</reference>
<evidence type="ECO:0000313" key="2">
    <source>
        <dbReference type="EMBL" id="RVD89354.1"/>
    </source>
</evidence>
<dbReference type="VEuPathDB" id="FungiDB:DFL_000367"/>
<dbReference type="GeneID" id="93582678"/>
<dbReference type="RefSeq" id="XP_067494898.1">
    <property type="nucleotide sequence ID" value="XM_067632640.1"/>
</dbReference>
<accession>A0A437ADQ6</accession>
<gene>
    <name evidence="2" type="ORF">DFL_000367</name>
</gene>
<comment type="caution">
    <text evidence="2">The sequence shown here is derived from an EMBL/GenBank/DDBJ whole genome shotgun (WGS) entry which is preliminary data.</text>
</comment>